<evidence type="ECO:0000256" key="1">
    <source>
        <dbReference type="SAM" id="SignalP"/>
    </source>
</evidence>
<dbReference type="RefSeq" id="WP_377606146.1">
    <property type="nucleotide sequence ID" value="NZ_JBHUME010000014.1"/>
</dbReference>
<dbReference type="Gene3D" id="3.90.640.20">
    <property type="entry name" value="Heat-shock cognate protein, ATPase"/>
    <property type="match status" value="1"/>
</dbReference>
<dbReference type="InterPro" id="IPR036582">
    <property type="entry name" value="Mao_N_sf"/>
</dbReference>
<keyword evidence="1" id="KW-0732">Signal</keyword>
<gene>
    <name evidence="5" type="ORF">ACFSUF_20730</name>
</gene>
<dbReference type="EMBL" id="JBHUME010000014">
    <property type="protein sequence ID" value="MFD2614845.1"/>
    <property type="molecule type" value="Genomic_DNA"/>
</dbReference>
<dbReference type="Pfam" id="PF13739">
    <property type="entry name" value="PdaC"/>
    <property type="match status" value="1"/>
</dbReference>
<keyword evidence="6" id="KW-1185">Reference proteome</keyword>
<feature type="signal peptide" evidence="1">
    <location>
        <begin position="1"/>
        <end position="27"/>
    </location>
</feature>
<feature type="chain" id="PRO_5045300933" evidence="1">
    <location>
        <begin position="28"/>
        <end position="362"/>
    </location>
</feature>
<dbReference type="InterPro" id="IPR037126">
    <property type="entry name" value="PdaC/RsiV-like_sf"/>
</dbReference>
<evidence type="ECO:0000313" key="5">
    <source>
        <dbReference type="EMBL" id="MFD2614845.1"/>
    </source>
</evidence>
<proteinExistence type="predicted"/>
<evidence type="ECO:0000259" key="2">
    <source>
        <dbReference type="Pfam" id="PF07833"/>
    </source>
</evidence>
<feature type="domain" description="DUF3298" evidence="3">
    <location>
        <begin position="294"/>
        <end position="359"/>
    </location>
</feature>
<comment type="caution">
    <text evidence="5">The sequence shown here is derived from an EMBL/GenBank/DDBJ whole genome shotgun (WGS) entry which is preliminary data.</text>
</comment>
<dbReference type="Pfam" id="PF11738">
    <property type="entry name" value="DUF3298"/>
    <property type="match status" value="1"/>
</dbReference>
<dbReference type="Proteomes" id="UP001597541">
    <property type="component" value="Unassembled WGS sequence"/>
</dbReference>
<evidence type="ECO:0000259" key="4">
    <source>
        <dbReference type="Pfam" id="PF13739"/>
    </source>
</evidence>
<name>A0ABW5PJ26_9BACL</name>
<protein>
    <submittedName>
        <fullName evidence="5">PdaC/SigV domain-containing protein</fullName>
    </submittedName>
</protein>
<evidence type="ECO:0000313" key="6">
    <source>
        <dbReference type="Proteomes" id="UP001597541"/>
    </source>
</evidence>
<evidence type="ECO:0000259" key="3">
    <source>
        <dbReference type="Pfam" id="PF11738"/>
    </source>
</evidence>
<organism evidence="5 6">
    <name type="scientific">Paenibacillus gansuensis</name>
    <dbReference type="NCBI Taxonomy" id="306542"/>
    <lineage>
        <taxon>Bacteria</taxon>
        <taxon>Bacillati</taxon>
        <taxon>Bacillota</taxon>
        <taxon>Bacilli</taxon>
        <taxon>Bacillales</taxon>
        <taxon>Paenibacillaceae</taxon>
        <taxon>Paenibacillus</taxon>
    </lineage>
</organism>
<dbReference type="InterPro" id="IPR012854">
    <property type="entry name" value="Cu_amine_oxidase-like_N"/>
</dbReference>
<dbReference type="InterPro" id="IPR025303">
    <property type="entry name" value="PdaC"/>
</dbReference>
<feature type="domain" description="Copper amine oxidase-like N-terminal" evidence="2">
    <location>
        <begin position="54"/>
        <end position="151"/>
    </location>
</feature>
<sequence length="362" mass="40173">MKTNKKKNQLAAIAITAALLASPKAYSLSVDHASAAPAAKYKIIAQPFDIEGKKTSINTINKDGSTYIALRNVNTALQLSSNFDKAAQLVIVSGNGRTMKINMKTKAITLNGQSIFGPEVILQDNTTYLPFRFLLEMMGYEVTYTNSTKQVGVRAIKENDLQIQARKIGTDGDGKSLSVYYPVISGYAVADIQNKINAFLKQEADKHIAAGSKEMDQVVKGNNQLLAENPKADVRQPRLEGRFTVTYNEKGKLSMYVDYHIYTGGAHGLTARFPYTFDLLTGDLISLKNAAGNDDYVSIINRHIKEQIKSRGLELITPFHTIEANREYFLSHNGVTIYFTQYEYTSYANGMPAFIVPYSEFK</sequence>
<feature type="domain" description="Deacetylase PdaC" evidence="4">
    <location>
        <begin position="176"/>
        <end position="270"/>
    </location>
</feature>
<dbReference type="SUPFAM" id="SSF55383">
    <property type="entry name" value="Copper amine oxidase, domain N"/>
    <property type="match status" value="1"/>
</dbReference>
<dbReference type="Gene3D" id="3.30.457.10">
    <property type="entry name" value="Copper amine oxidase-like, N-terminal domain"/>
    <property type="match status" value="1"/>
</dbReference>
<accession>A0ABW5PJ26</accession>
<dbReference type="Gene3D" id="3.30.565.40">
    <property type="entry name" value="Fervidobacterium nodosum Rt17-B1 like"/>
    <property type="match status" value="1"/>
</dbReference>
<dbReference type="InterPro" id="IPR021729">
    <property type="entry name" value="DUF3298"/>
</dbReference>
<dbReference type="Pfam" id="PF07833">
    <property type="entry name" value="Cu_amine_oxidN1"/>
    <property type="match status" value="1"/>
</dbReference>
<reference evidence="6" key="1">
    <citation type="journal article" date="2019" name="Int. J. Syst. Evol. Microbiol.">
        <title>The Global Catalogue of Microorganisms (GCM) 10K type strain sequencing project: providing services to taxonomists for standard genome sequencing and annotation.</title>
        <authorList>
            <consortium name="The Broad Institute Genomics Platform"/>
            <consortium name="The Broad Institute Genome Sequencing Center for Infectious Disease"/>
            <person name="Wu L."/>
            <person name="Ma J."/>
        </authorList>
    </citation>
    <scope>NUCLEOTIDE SEQUENCE [LARGE SCALE GENOMIC DNA]</scope>
    <source>
        <strain evidence="6">KCTC 3950</strain>
    </source>
</reference>